<proteinExistence type="predicted"/>
<protein>
    <submittedName>
        <fullName evidence="1">Uncharacterized protein</fullName>
    </submittedName>
</protein>
<keyword evidence="2" id="KW-1185">Reference proteome</keyword>
<reference evidence="1" key="1">
    <citation type="submission" date="2022-02" db="EMBL/GenBank/DDBJ databases">
        <title>Plant Genome Project.</title>
        <authorList>
            <person name="Zhang R.-G."/>
        </authorList>
    </citation>
    <scope>NUCLEOTIDE SEQUENCE</scope>
    <source>
        <strain evidence="1">AT1</strain>
    </source>
</reference>
<dbReference type="EMBL" id="CM046397">
    <property type="protein sequence ID" value="KAI8534604.1"/>
    <property type="molecule type" value="Genomic_DNA"/>
</dbReference>
<evidence type="ECO:0000313" key="1">
    <source>
        <dbReference type="EMBL" id="KAI8534604.1"/>
    </source>
</evidence>
<gene>
    <name evidence="1" type="ORF">RHMOL_Rhmol10G0103300</name>
</gene>
<name>A0ACC0M1Y7_RHOML</name>
<comment type="caution">
    <text evidence="1">The sequence shown here is derived from an EMBL/GenBank/DDBJ whole genome shotgun (WGS) entry which is preliminary data.</text>
</comment>
<organism evidence="1 2">
    <name type="scientific">Rhododendron molle</name>
    <name type="common">Chinese azalea</name>
    <name type="synonym">Azalea mollis</name>
    <dbReference type="NCBI Taxonomy" id="49168"/>
    <lineage>
        <taxon>Eukaryota</taxon>
        <taxon>Viridiplantae</taxon>
        <taxon>Streptophyta</taxon>
        <taxon>Embryophyta</taxon>
        <taxon>Tracheophyta</taxon>
        <taxon>Spermatophyta</taxon>
        <taxon>Magnoliopsida</taxon>
        <taxon>eudicotyledons</taxon>
        <taxon>Gunneridae</taxon>
        <taxon>Pentapetalae</taxon>
        <taxon>asterids</taxon>
        <taxon>Ericales</taxon>
        <taxon>Ericaceae</taxon>
        <taxon>Ericoideae</taxon>
        <taxon>Rhodoreae</taxon>
        <taxon>Rhododendron</taxon>
    </lineage>
</organism>
<evidence type="ECO:0000313" key="2">
    <source>
        <dbReference type="Proteomes" id="UP001062846"/>
    </source>
</evidence>
<sequence length="86" mass="9796">MMKKYTKRRDIVRPGVTRFATAFLTLQSLMEKKQELQAMFSSEAWDKSKWAKSPKGKTAFATVMSTAFWNGVTLCLKVFGPLVMVL</sequence>
<dbReference type="Proteomes" id="UP001062846">
    <property type="component" value="Chromosome 10"/>
</dbReference>
<accession>A0ACC0M1Y7</accession>